<dbReference type="Proteomes" id="UP001154078">
    <property type="component" value="Chromosome 2"/>
</dbReference>
<protein>
    <recommendedName>
        <fullName evidence="2">Regulatory protein zeste</fullName>
    </recommendedName>
</protein>
<sequence length="1348" mass="154173">MARVRNKEKHNHYEKIRREKIKLNKDRYKAFKEKDAERKRQFRKKQKELAEQGFISAAQIEIKKSFARNYKKMYREKVKSKTQLNEKENNEKLGPYQTPQSMGKVLKAVNRVLPKTEDRRKHIVRKLAVKEFPYLKLFDDKPAKTEPWNKLSEYDTKKIINFYNRDDISWQAPGKRDVVSLRETSGEKKKMQKRYMMVSCKQAYSFFLKEYPELYISLSKFYEHRPRHILLSSLMPHNVCVCIYHANFNFLVESIQKMILTFPKTTKDLLTVLCCDINESQCMNGVCEICEDDIEYALIPLQTDMDLPITWKSWENVGNQPVVEISGSLSAALAALEKSLKLFKIHCFVKHVQEREFENEKANISHQKAVLQVDFAENYSCISQDEIQSAHWGHKQVAVFTAVAWIEDQSHSFAIISDNLSHDKLCVFVFIKKIVEWLLTNYPLLKDIVFFSDGCDSQFKNKFTMSNLLPQDLGINGIWNFFATSHGKGAVDGVGGKVKRIAWEMKIFNCTQNMGNTCVLGCCVNGDLSKINDAVNQSGKKENVSESEQFTERTKFAAQEEDFNNDKIFSSNNNDSTISVNSLEPAPETRSQREMDLEDILNSLKQKFSSLPDGDAERVKILTIAPLSWSERKIAREFNCSRHLAKKSKELRALRGVLGSCTEKIGKSLPKEICTNILDFYNDNRNSRVMPGMKDVVSVKNDGDRILVQKRLILYSLKDLYTKYKSENITKLVGFSKFAQLRPKHCLLAGANGTHSVCICTIHQNCKLMLDSIHVENLTKQLKKPIVTYKDCLQQMVCQKEDAACYLDECSNCPGTVDIANNLIKCLQNNNIYDIQFSSWTGTDRCTLQTLILPTLDFVIDLSNKLLKLKPHSFIVKQKNKYIENRKSNLSSSEVLVCMDFSENYKYVVQDAAQAFHFNNDQCTVFPVVYYYKSDTKIEHKSLVFLSDSTKHDSAAVYTVQSLLIEYIKSQVKCAKHIIYVTDGAKQHFKNRFQINNLMHHKEDFGMTAEWNFHATAHWKSSCDAIGGTFKREAARASLLAKPTESILDCKSLYSWGKKNFKVSKSTMATTKKRGINVTENQKKNLIEFVQKNPLLISGKQSNKYTYKDLQRDWQTGTDILNSMPGAKKDWRGWRKCWQDLRFRTKNKVSVNKKAAGGTGGGPFTEEVLTATEEEVLTVIKKVSIDGHDVPESTVEFVFEEDNAIPAAASEIVIHDPVVEENAANFEVDSDDIAEVLPPATEFALLQNVILEPCTMASARSDPESALKDLTNKTKPFKGKMPKKLEHLINAATAATCFKENLNKKVSIKEAYYQQKITLLQEMKLVEEKKVAALERIANALEQHRGDS</sequence>
<feature type="region of interest" description="Disordered" evidence="6">
    <location>
        <begin position="80"/>
        <end position="99"/>
    </location>
</feature>
<dbReference type="PANTHER" id="PTHR46601">
    <property type="entry name" value="ULP_PROTEASE DOMAIN-CONTAINING PROTEIN"/>
    <property type="match status" value="1"/>
</dbReference>
<evidence type="ECO:0000256" key="3">
    <source>
        <dbReference type="ARBA" id="ARBA00023015"/>
    </source>
</evidence>
<dbReference type="InterPro" id="IPR028002">
    <property type="entry name" value="Myb_DNA-bind_5"/>
</dbReference>
<evidence type="ECO:0000256" key="5">
    <source>
        <dbReference type="ARBA" id="ARBA00025466"/>
    </source>
</evidence>
<dbReference type="EMBL" id="OV121133">
    <property type="protein sequence ID" value="CAH0550851.1"/>
    <property type="molecule type" value="Genomic_DNA"/>
</dbReference>
<evidence type="ECO:0000256" key="1">
    <source>
        <dbReference type="ARBA" id="ARBA00011764"/>
    </source>
</evidence>
<comment type="function">
    <text evidence="5">Involved in transvection phenomena (= synapsis-dependent gene expression), where the synaptic pairing of chromosomes carrying genes with which zeste interacts influences the expression of these genes. Zeste binds to DNA and stimulates transcription from a nearby promoter.</text>
</comment>
<dbReference type="OrthoDB" id="10072397at2759"/>
<proteinExistence type="predicted"/>
<keyword evidence="3" id="KW-0805">Transcription regulation</keyword>
<dbReference type="PANTHER" id="PTHR46601:SF1">
    <property type="entry name" value="ADF-H DOMAIN-CONTAINING PROTEIN"/>
    <property type="match status" value="1"/>
</dbReference>
<organism evidence="8 9">
    <name type="scientific">Brassicogethes aeneus</name>
    <name type="common">Rape pollen beetle</name>
    <name type="synonym">Meligethes aeneus</name>
    <dbReference type="NCBI Taxonomy" id="1431903"/>
    <lineage>
        <taxon>Eukaryota</taxon>
        <taxon>Metazoa</taxon>
        <taxon>Ecdysozoa</taxon>
        <taxon>Arthropoda</taxon>
        <taxon>Hexapoda</taxon>
        <taxon>Insecta</taxon>
        <taxon>Pterygota</taxon>
        <taxon>Neoptera</taxon>
        <taxon>Endopterygota</taxon>
        <taxon>Coleoptera</taxon>
        <taxon>Polyphaga</taxon>
        <taxon>Cucujiformia</taxon>
        <taxon>Nitidulidae</taxon>
        <taxon>Meligethinae</taxon>
        <taxon>Brassicogethes</taxon>
    </lineage>
</organism>
<evidence type="ECO:0000256" key="6">
    <source>
        <dbReference type="SAM" id="MobiDB-lite"/>
    </source>
</evidence>
<evidence type="ECO:0000313" key="8">
    <source>
        <dbReference type="EMBL" id="CAH0550851.1"/>
    </source>
</evidence>
<reference evidence="8" key="1">
    <citation type="submission" date="2021-12" db="EMBL/GenBank/DDBJ databases">
        <authorList>
            <person name="King R."/>
        </authorList>
    </citation>
    <scope>NUCLEOTIDE SEQUENCE</scope>
</reference>
<evidence type="ECO:0000256" key="2">
    <source>
        <dbReference type="ARBA" id="ARBA00016807"/>
    </source>
</evidence>
<feature type="compositionally biased region" description="Basic and acidic residues" evidence="6">
    <location>
        <begin position="80"/>
        <end position="91"/>
    </location>
</feature>
<accession>A0A9P0AUU0</accession>
<evidence type="ECO:0000256" key="4">
    <source>
        <dbReference type="ARBA" id="ARBA00023163"/>
    </source>
</evidence>
<evidence type="ECO:0000313" key="9">
    <source>
        <dbReference type="Proteomes" id="UP001154078"/>
    </source>
</evidence>
<feature type="domain" description="Myb/SANT-like DNA-binding" evidence="7">
    <location>
        <begin position="1074"/>
        <end position="1149"/>
    </location>
</feature>
<keyword evidence="9" id="KW-1185">Reference proteome</keyword>
<dbReference type="Pfam" id="PF13873">
    <property type="entry name" value="Myb_DNA-bind_5"/>
    <property type="match status" value="1"/>
</dbReference>
<comment type="subunit">
    <text evidence="1">Self-associates forming complexes of several hundred monomers.</text>
</comment>
<keyword evidence="4" id="KW-0804">Transcription</keyword>
<gene>
    <name evidence="8" type="ORF">MELIAE_LOCUS3571</name>
</gene>
<evidence type="ECO:0000259" key="7">
    <source>
        <dbReference type="Pfam" id="PF13873"/>
    </source>
</evidence>
<name>A0A9P0AUU0_BRAAE</name>